<name>A0A1I2I629_9ACTN</name>
<accession>A0A1I2I629</accession>
<protein>
    <submittedName>
        <fullName evidence="1">Uncharacterized protein</fullName>
    </submittedName>
</protein>
<dbReference type="EMBL" id="FONV01000009">
    <property type="protein sequence ID" value="SFF36557.1"/>
    <property type="molecule type" value="Genomic_DNA"/>
</dbReference>
<proteinExistence type="predicted"/>
<gene>
    <name evidence="1" type="ORF">SAMN05421541_109240</name>
</gene>
<dbReference type="Proteomes" id="UP000199645">
    <property type="component" value="Unassembled WGS sequence"/>
</dbReference>
<reference evidence="1 2" key="1">
    <citation type="submission" date="2016-10" db="EMBL/GenBank/DDBJ databases">
        <authorList>
            <person name="de Groot N.N."/>
        </authorList>
    </citation>
    <scope>NUCLEOTIDE SEQUENCE [LARGE SCALE GENOMIC DNA]</scope>
    <source>
        <strain evidence="1 2">DSM 43019</strain>
    </source>
</reference>
<sequence>MPKVKADDKPGYRARPNVAALSVEPQDFARLLGVRGVLPAARKLNLDLMRKGPTMHWRTHNPALADIAFA</sequence>
<evidence type="ECO:0000313" key="1">
    <source>
        <dbReference type="EMBL" id="SFF36557.1"/>
    </source>
</evidence>
<dbReference type="AlphaFoldDB" id="A0A1I2I629"/>
<organism evidence="1 2">
    <name type="scientific">Actinoplanes philippinensis</name>
    <dbReference type="NCBI Taxonomy" id="35752"/>
    <lineage>
        <taxon>Bacteria</taxon>
        <taxon>Bacillati</taxon>
        <taxon>Actinomycetota</taxon>
        <taxon>Actinomycetes</taxon>
        <taxon>Micromonosporales</taxon>
        <taxon>Micromonosporaceae</taxon>
        <taxon>Actinoplanes</taxon>
    </lineage>
</organism>
<keyword evidence="2" id="KW-1185">Reference proteome</keyword>
<evidence type="ECO:0000313" key="2">
    <source>
        <dbReference type="Proteomes" id="UP000199645"/>
    </source>
</evidence>